<dbReference type="InterPro" id="IPR029787">
    <property type="entry name" value="Nucleotide_cyclase"/>
</dbReference>
<feature type="domain" description="GGDEF" evidence="7">
    <location>
        <begin position="244"/>
        <end position="376"/>
    </location>
</feature>
<dbReference type="NCBIfam" id="TIGR00254">
    <property type="entry name" value="GGDEF"/>
    <property type="match status" value="1"/>
</dbReference>
<dbReference type="NCBIfam" id="TIGR02481">
    <property type="entry name" value="hemeryth_dom"/>
    <property type="match status" value="1"/>
</dbReference>
<keyword evidence="4" id="KW-0408">Iron</keyword>
<dbReference type="KEGG" id="caj:CIG1485E_0690"/>
<dbReference type="SUPFAM" id="SSF47188">
    <property type="entry name" value="Hemerythrin-like"/>
    <property type="match status" value="1"/>
</dbReference>
<dbReference type="GO" id="GO:0046872">
    <property type="term" value="F:metal ion binding"/>
    <property type="evidence" value="ECO:0007669"/>
    <property type="project" value="UniProtKB-KW"/>
</dbReference>
<dbReference type="RefSeq" id="WP_038453741.1">
    <property type="nucleotide sequence ID" value="NZ_CP009043.1"/>
</dbReference>
<dbReference type="InterPro" id="IPR035938">
    <property type="entry name" value="Hemerythrin-like_sf"/>
</dbReference>
<feature type="coiled-coil region" evidence="6">
    <location>
        <begin position="168"/>
        <end position="202"/>
    </location>
</feature>
<name>A0A076F8I6_9BACT</name>
<keyword evidence="6" id="KW-0175">Coiled coil</keyword>
<evidence type="ECO:0000256" key="1">
    <source>
        <dbReference type="ARBA" id="ARBA00010587"/>
    </source>
</evidence>
<dbReference type="GO" id="GO:0052621">
    <property type="term" value="F:diguanylate cyclase activity"/>
    <property type="evidence" value="ECO:0007669"/>
    <property type="project" value="UniProtKB-EC"/>
</dbReference>
<evidence type="ECO:0000313" key="9">
    <source>
        <dbReference type="Proteomes" id="UP000028486"/>
    </source>
</evidence>
<dbReference type="GO" id="GO:0043709">
    <property type="term" value="P:cell adhesion involved in single-species biofilm formation"/>
    <property type="evidence" value="ECO:0007669"/>
    <property type="project" value="TreeGrafter"/>
</dbReference>
<dbReference type="InterPro" id="IPR012312">
    <property type="entry name" value="Hemerythrin-like"/>
</dbReference>
<dbReference type="OrthoDB" id="8554767at2"/>
<keyword evidence="9" id="KW-1185">Reference proteome</keyword>
<dbReference type="GO" id="GO:0005886">
    <property type="term" value="C:plasma membrane"/>
    <property type="evidence" value="ECO:0007669"/>
    <property type="project" value="TreeGrafter"/>
</dbReference>
<dbReference type="AlphaFoldDB" id="A0A076F8I6"/>
<dbReference type="Gene3D" id="1.20.120.50">
    <property type="entry name" value="Hemerythrin-like"/>
    <property type="match status" value="1"/>
</dbReference>
<dbReference type="SUPFAM" id="SSF55073">
    <property type="entry name" value="Nucleotide cyclase"/>
    <property type="match status" value="1"/>
</dbReference>
<dbReference type="CDD" id="cd12107">
    <property type="entry name" value="Hemerythrin"/>
    <property type="match status" value="1"/>
</dbReference>
<comment type="similarity">
    <text evidence="1">Belongs to the hemerythrin family.</text>
</comment>
<dbReference type="EC" id="2.7.7.65" evidence="2"/>
<dbReference type="Gene3D" id="3.30.70.270">
    <property type="match status" value="1"/>
</dbReference>
<dbReference type="CDD" id="cd01949">
    <property type="entry name" value="GGDEF"/>
    <property type="match status" value="1"/>
</dbReference>
<dbReference type="FunFam" id="3.30.70.270:FF:000001">
    <property type="entry name" value="Diguanylate cyclase domain protein"/>
    <property type="match status" value="1"/>
</dbReference>
<dbReference type="SMART" id="SM00267">
    <property type="entry name" value="GGDEF"/>
    <property type="match status" value="1"/>
</dbReference>
<dbReference type="InterPro" id="IPR000160">
    <property type="entry name" value="GGDEF_dom"/>
</dbReference>
<gene>
    <name evidence="8" type="ORF">CIG1485E_0690</name>
</gene>
<dbReference type="HOGENOM" id="CLU_000445_11_17_7"/>
<dbReference type="Pfam" id="PF00990">
    <property type="entry name" value="GGDEF"/>
    <property type="match status" value="1"/>
</dbReference>
<dbReference type="STRING" id="1244531.CIG2463D_0691"/>
<evidence type="ECO:0000256" key="2">
    <source>
        <dbReference type="ARBA" id="ARBA00012528"/>
    </source>
</evidence>
<evidence type="ECO:0000256" key="6">
    <source>
        <dbReference type="SAM" id="Coils"/>
    </source>
</evidence>
<evidence type="ECO:0000259" key="7">
    <source>
        <dbReference type="PROSITE" id="PS50887"/>
    </source>
</evidence>
<dbReference type="NCBIfam" id="NF033749">
    <property type="entry name" value="bact_hemeryth"/>
    <property type="match status" value="1"/>
</dbReference>
<dbReference type="PANTHER" id="PTHR45138:SF9">
    <property type="entry name" value="DIGUANYLATE CYCLASE DGCM-RELATED"/>
    <property type="match status" value="1"/>
</dbReference>
<keyword evidence="3" id="KW-0479">Metal-binding</keyword>
<dbReference type="InterPro" id="IPR043128">
    <property type="entry name" value="Rev_trsase/Diguanyl_cyclase"/>
</dbReference>
<dbReference type="PANTHER" id="PTHR45138">
    <property type="entry name" value="REGULATORY COMPONENTS OF SENSORY TRANSDUCTION SYSTEM"/>
    <property type="match status" value="1"/>
</dbReference>
<dbReference type="eggNOG" id="COG3706">
    <property type="taxonomic scope" value="Bacteria"/>
</dbReference>
<dbReference type="InterPro" id="IPR012827">
    <property type="entry name" value="Hemerythrin_metal-bd"/>
</dbReference>
<comment type="catalytic activity">
    <reaction evidence="5">
        <text>2 GTP = 3',3'-c-di-GMP + 2 diphosphate</text>
        <dbReference type="Rhea" id="RHEA:24898"/>
        <dbReference type="ChEBI" id="CHEBI:33019"/>
        <dbReference type="ChEBI" id="CHEBI:37565"/>
        <dbReference type="ChEBI" id="CHEBI:58805"/>
        <dbReference type="EC" id="2.7.7.65"/>
    </reaction>
</comment>
<dbReference type="GO" id="GO:1902201">
    <property type="term" value="P:negative regulation of bacterial-type flagellum-dependent cell motility"/>
    <property type="evidence" value="ECO:0007669"/>
    <property type="project" value="TreeGrafter"/>
</dbReference>
<evidence type="ECO:0000313" key="8">
    <source>
        <dbReference type="EMBL" id="AII14545.1"/>
    </source>
</evidence>
<dbReference type="InterPro" id="IPR050469">
    <property type="entry name" value="Diguanylate_Cyclase"/>
</dbReference>
<evidence type="ECO:0000256" key="5">
    <source>
        <dbReference type="ARBA" id="ARBA00034247"/>
    </source>
</evidence>
<dbReference type="EMBL" id="CP009043">
    <property type="protein sequence ID" value="AII14545.1"/>
    <property type="molecule type" value="Genomic_DNA"/>
</dbReference>
<protein>
    <recommendedName>
        <fullName evidence="2">diguanylate cyclase</fullName>
        <ecNumber evidence="2">2.7.7.65</ecNumber>
    </recommendedName>
</protein>
<proteinExistence type="inferred from homology"/>
<evidence type="ECO:0000256" key="3">
    <source>
        <dbReference type="ARBA" id="ARBA00022723"/>
    </source>
</evidence>
<sequence>MQNTHGIFTWNSKFETGIELVDKQHRHLVDLINALGYKISQDKVLSIDEITQLCNELFDYAKYHFGTEEKLMAEYKLSHEFIKDHVSNHQAFFVEVDTLYSELNKGTMENVKIKNLLDFLVNWLAFHILGQDKKMAKQIELIQNGASKEEAYNIVNSQSSSEEVGPLVNALNKMLEMLSKRNKELLLLKNELEIKVEERTKELLVANEHLKRLSITDQLTELPNRRYAMQTLDMLWKESLEYNFPLSVLMMDLDHFKAINDTYGHDAGDIVLKTVAIALKDSVRTDDVICRLGGDEFLLICPNTKLEGAIQVGNTILKNVKMLNIKLKETTCKAHISIGIASKTDSMTSYNELIKQADTQVYNAKHNGKCCVSYEM</sequence>
<evidence type="ECO:0000256" key="4">
    <source>
        <dbReference type="ARBA" id="ARBA00023004"/>
    </source>
</evidence>
<dbReference type="Pfam" id="PF01814">
    <property type="entry name" value="Hemerythrin"/>
    <property type="match status" value="1"/>
</dbReference>
<dbReference type="PROSITE" id="PS50887">
    <property type="entry name" value="GGDEF"/>
    <property type="match status" value="1"/>
</dbReference>
<reference evidence="9" key="1">
    <citation type="journal article" date="2014" name="Genome Announc.">
        <title>Complete Genome Sequence of Campylobacter iguaniorum Strain 1485ET, Isolated from a Bearded Dragon (Pogona vitticeps).</title>
        <authorList>
            <person name="Gilbert M.J."/>
            <person name="Miller W.G."/>
            <person name="Yee E."/>
            <person name="Kik M."/>
            <person name="Wagenaar J.A."/>
            <person name="Duim B."/>
        </authorList>
    </citation>
    <scope>NUCLEOTIDE SEQUENCE [LARGE SCALE GENOMIC DNA]</scope>
    <source>
        <strain evidence="9">1485E</strain>
    </source>
</reference>
<accession>A0A076F8I6</accession>
<dbReference type="Proteomes" id="UP000028486">
    <property type="component" value="Chromosome"/>
</dbReference>
<organism evidence="8 9">
    <name type="scientific">Campylobacter iguaniorum</name>
    <dbReference type="NCBI Taxonomy" id="1244531"/>
    <lineage>
        <taxon>Bacteria</taxon>
        <taxon>Pseudomonadati</taxon>
        <taxon>Campylobacterota</taxon>
        <taxon>Epsilonproteobacteria</taxon>
        <taxon>Campylobacterales</taxon>
        <taxon>Campylobacteraceae</taxon>
        <taxon>Campylobacter</taxon>
    </lineage>
</organism>